<name>A0A161WQA5_9NOCA</name>
<organism evidence="1 2">
    <name type="scientific">Nocardia terpenica</name>
    <dbReference type="NCBI Taxonomy" id="455432"/>
    <lineage>
        <taxon>Bacteria</taxon>
        <taxon>Bacillati</taxon>
        <taxon>Actinomycetota</taxon>
        <taxon>Actinomycetes</taxon>
        <taxon>Mycobacteriales</taxon>
        <taxon>Nocardiaceae</taxon>
        <taxon>Nocardia</taxon>
    </lineage>
</organism>
<sequence>MIVPPEAHRALVCDVPLSCDADSPPEWAVMAAHGGAAASTLTRWWSTAADTSGRWPGNPDTTQFVVLAARECMPGLVAAATRLREWHSQLAPSGVMVLGLVLSAARPGRVPDPVRRYRDILAPLVAGAVYRIGWHDELLALERREIASCEPQSASHSPRRRSALTVTAPREVGRIAAQITDSIAGLQKTGVLHQL</sequence>
<dbReference type="STRING" id="455432.AWN90_19025"/>
<evidence type="ECO:0000313" key="1">
    <source>
        <dbReference type="EMBL" id="KZM75475.1"/>
    </source>
</evidence>
<dbReference type="AlphaFoldDB" id="A0A161WQA5"/>
<protein>
    <submittedName>
        <fullName evidence="1">Uncharacterized protein</fullName>
    </submittedName>
</protein>
<accession>A0A161WQA5</accession>
<keyword evidence="2" id="KW-1185">Reference proteome</keyword>
<dbReference type="EMBL" id="LWGR01000003">
    <property type="protein sequence ID" value="KZM75475.1"/>
    <property type="molecule type" value="Genomic_DNA"/>
</dbReference>
<comment type="caution">
    <text evidence="1">The sequence shown here is derived from an EMBL/GenBank/DDBJ whole genome shotgun (WGS) entry which is preliminary data.</text>
</comment>
<proteinExistence type="predicted"/>
<reference evidence="1 2" key="1">
    <citation type="submission" date="2016-04" db="EMBL/GenBank/DDBJ databases">
        <authorList>
            <person name="Evans L.H."/>
            <person name="Alamgir A."/>
            <person name="Owens N."/>
            <person name="Weber N.D."/>
            <person name="Virtaneva K."/>
            <person name="Barbian K."/>
            <person name="Babar A."/>
            <person name="Rosenke K."/>
        </authorList>
    </citation>
    <scope>NUCLEOTIDE SEQUENCE [LARGE SCALE GENOMIC DNA]</scope>
    <source>
        <strain evidence="1 2">IFM 0406</strain>
    </source>
</reference>
<dbReference type="Proteomes" id="UP000076512">
    <property type="component" value="Unassembled WGS sequence"/>
</dbReference>
<gene>
    <name evidence="1" type="ORF">AWN90_19025</name>
</gene>
<evidence type="ECO:0000313" key="2">
    <source>
        <dbReference type="Proteomes" id="UP000076512"/>
    </source>
</evidence>